<accession>A0A0L0FX68</accession>
<dbReference type="OrthoDB" id="408373at2759"/>
<dbReference type="PANTHER" id="PTHR43798:SF33">
    <property type="entry name" value="HYDROLASE, PUTATIVE (AFU_ORTHOLOGUE AFUA_2G14860)-RELATED"/>
    <property type="match status" value="1"/>
</dbReference>
<dbReference type="GO" id="GO:0047372">
    <property type="term" value="F:monoacylglycerol lipase activity"/>
    <property type="evidence" value="ECO:0007669"/>
    <property type="project" value="TreeGrafter"/>
</dbReference>
<dbReference type="InterPro" id="IPR000073">
    <property type="entry name" value="AB_hydrolase_1"/>
</dbReference>
<protein>
    <recommendedName>
        <fullName evidence="1">AB hydrolase-1 domain-containing protein</fullName>
    </recommendedName>
</protein>
<dbReference type="PANTHER" id="PTHR43798">
    <property type="entry name" value="MONOACYLGLYCEROL LIPASE"/>
    <property type="match status" value="1"/>
</dbReference>
<evidence type="ECO:0000259" key="1">
    <source>
        <dbReference type="Pfam" id="PF00561"/>
    </source>
</evidence>
<dbReference type="InterPro" id="IPR050266">
    <property type="entry name" value="AB_hydrolase_sf"/>
</dbReference>
<organism evidence="2 3">
    <name type="scientific">Sphaeroforma arctica JP610</name>
    <dbReference type="NCBI Taxonomy" id="667725"/>
    <lineage>
        <taxon>Eukaryota</taxon>
        <taxon>Ichthyosporea</taxon>
        <taxon>Ichthyophonida</taxon>
        <taxon>Sphaeroforma</taxon>
    </lineage>
</organism>
<dbReference type="GO" id="GO:0016020">
    <property type="term" value="C:membrane"/>
    <property type="evidence" value="ECO:0007669"/>
    <property type="project" value="TreeGrafter"/>
</dbReference>
<evidence type="ECO:0000313" key="2">
    <source>
        <dbReference type="EMBL" id="KNC80548.1"/>
    </source>
</evidence>
<dbReference type="EMBL" id="KQ242137">
    <property type="protein sequence ID" value="KNC80548.1"/>
    <property type="molecule type" value="Genomic_DNA"/>
</dbReference>
<dbReference type="eggNOG" id="KOG4178">
    <property type="taxonomic scope" value="Eukaryota"/>
</dbReference>
<sequence length="231" mass="25909">MLGYGLSDKPDAYSYSLLEQADTALCVWKHFGVTGGHLLSHDMGDSVATELVARHQNETMPGWFSDGLQSLTFTNGSMVMELCALRTVQHLLLSGYGYYLQYLTVRSVMAHQIRSAHGNATLSQEEIDVMWEANLLQEGNMKTYLTIKYINDRKQFETTRWLPALAQTKLPVHLCWGDSDSVARVEMVHHLKQKVCKEATVTIMNGVGHFCQLGSPEKWLEAVGAYYTTLG</sequence>
<dbReference type="SUPFAM" id="SSF53474">
    <property type="entry name" value="alpha/beta-Hydrolases"/>
    <property type="match status" value="1"/>
</dbReference>
<dbReference type="RefSeq" id="XP_014154450.1">
    <property type="nucleotide sequence ID" value="XM_014298975.1"/>
</dbReference>
<name>A0A0L0FX68_9EUKA</name>
<dbReference type="GeneID" id="25907599"/>
<feature type="domain" description="AB hydrolase-1" evidence="1">
    <location>
        <begin position="1"/>
        <end position="213"/>
    </location>
</feature>
<keyword evidence="3" id="KW-1185">Reference proteome</keyword>
<dbReference type="Gene3D" id="3.40.50.1820">
    <property type="entry name" value="alpha/beta hydrolase"/>
    <property type="match status" value="1"/>
</dbReference>
<dbReference type="AlphaFoldDB" id="A0A0L0FX68"/>
<evidence type="ECO:0000313" key="3">
    <source>
        <dbReference type="Proteomes" id="UP000054560"/>
    </source>
</evidence>
<dbReference type="GO" id="GO:0046464">
    <property type="term" value="P:acylglycerol catabolic process"/>
    <property type="evidence" value="ECO:0007669"/>
    <property type="project" value="TreeGrafter"/>
</dbReference>
<proteinExistence type="predicted"/>
<dbReference type="Proteomes" id="UP000054560">
    <property type="component" value="Unassembled WGS sequence"/>
</dbReference>
<dbReference type="STRING" id="667725.A0A0L0FX68"/>
<reference evidence="2 3" key="1">
    <citation type="submission" date="2011-02" db="EMBL/GenBank/DDBJ databases">
        <title>The Genome Sequence of Sphaeroforma arctica JP610.</title>
        <authorList>
            <consortium name="The Broad Institute Genome Sequencing Platform"/>
            <person name="Russ C."/>
            <person name="Cuomo C."/>
            <person name="Young S.K."/>
            <person name="Zeng Q."/>
            <person name="Gargeya S."/>
            <person name="Alvarado L."/>
            <person name="Berlin A."/>
            <person name="Chapman S.B."/>
            <person name="Chen Z."/>
            <person name="Freedman E."/>
            <person name="Gellesch M."/>
            <person name="Goldberg J."/>
            <person name="Griggs A."/>
            <person name="Gujja S."/>
            <person name="Heilman E."/>
            <person name="Heiman D."/>
            <person name="Howarth C."/>
            <person name="Mehta T."/>
            <person name="Neiman D."/>
            <person name="Pearson M."/>
            <person name="Roberts A."/>
            <person name="Saif S."/>
            <person name="Shea T."/>
            <person name="Shenoy N."/>
            <person name="Sisk P."/>
            <person name="Stolte C."/>
            <person name="Sykes S."/>
            <person name="White J."/>
            <person name="Yandava C."/>
            <person name="Burger G."/>
            <person name="Gray M.W."/>
            <person name="Holland P.W.H."/>
            <person name="King N."/>
            <person name="Lang F.B.F."/>
            <person name="Roger A.J."/>
            <person name="Ruiz-Trillo I."/>
            <person name="Haas B."/>
            <person name="Nusbaum C."/>
            <person name="Birren B."/>
        </authorList>
    </citation>
    <scope>NUCLEOTIDE SEQUENCE [LARGE SCALE GENOMIC DNA]</scope>
    <source>
        <strain evidence="2 3">JP610</strain>
    </source>
</reference>
<dbReference type="Pfam" id="PF00561">
    <property type="entry name" value="Abhydrolase_1"/>
    <property type="match status" value="1"/>
</dbReference>
<dbReference type="InterPro" id="IPR029058">
    <property type="entry name" value="AB_hydrolase_fold"/>
</dbReference>
<gene>
    <name evidence="2" type="ORF">SARC_07095</name>
</gene>